<protein>
    <submittedName>
        <fullName evidence="2">Uncharacterized protein</fullName>
    </submittedName>
</protein>
<keyword evidence="1" id="KW-0472">Membrane</keyword>
<evidence type="ECO:0000313" key="3">
    <source>
        <dbReference type="Proteomes" id="UP001259803"/>
    </source>
</evidence>
<accession>A0ABU2ZHP8</accession>
<comment type="caution">
    <text evidence="2">The sequence shown here is derived from an EMBL/GenBank/DDBJ whole genome shotgun (WGS) entry which is preliminary data.</text>
</comment>
<evidence type="ECO:0000313" key="2">
    <source>
        <dbReference type="EMBL" id="MDT0574937.1"/>
    </source>
</evidence>
<keyword evidence="1" id="KW-1133">Transmembrane helix</keyword>
<name>A0ABU2ZHP8_9SPHN</name>
<evidence type="ECO:0000256" key="1">
    <source>
        <dbReference type="SAM" id="Phobius"/>
    </source>
</evidence>
<sequence>MTHDDQCRAVGIAAHQNRERACRADERIRVFFLGVAVWVIVTIVI</sequence>
<keyword evidence="3" id="KW-1185">Reference proteome</keyword>
<organism evidence="2 3">
    <name type="scientific">Croceicoccus esteveae</name>
    <dbReference type="NCBI Taxonomy" id="3075597"/>
    <lineage>
        <taxon>Bacteria</taxon>
        <taxon>Pseudomonadati</taxon>
        <taxon>Pseudomonadota</taxon>
        <taxon>Alphaproteobacteria</taxon>
        <taxon>Sphingomonadales</taxon>
        <taxon>Erythrobacteraceae</taxon>
        <taxon>Croceicoccus</taxon>
    </lineage>
</organism>
<dbReference type="Proteomes" id="UP001259803">
    <property type="component" value="Unassembled WGS sequence"/>
</dbReference>
<reference evidence="2 3" key="1">
    <citation type="submission" date="2023-09" db="EMBL/GenBank/DDBJ databases">
        <authorList>
            <person name="Rey-Velasco X."/>
        </authorList>
    </citation>
    <scope>NUCLEOTIDE SEQUENCE [LARGE SCALE GENOMIC DNA]</scope>
    <source>
        <strain evidence="2 3">F390</strain>
    </source>
</reference>
<gene>
    <name evidence="2" type="ORF">RM533_01915</name>
</gene>
<dbReference type="RefSeq" id="WP_311339493.1">
    <property type="nucleotide sequence ID" value="NZ_JAVRHS010000001.1"/>
</dbReference>
<feature type="transmembrane region" description="Helical" evidence="1">
    <location>
        <begin position="28"/>
        <end position="44"/>
    </location>
</feature>
<dbReference type="EMBL" id="JAVRHS010000001">
    <property type="protein sequence ID" value="MDT0574937.1"/>
    <property type="molecule type" value="Genomic_DNA"/>
</dbReference>
<proteinExistence type="predicted"/>
<keyword evidence="1" id="KW-0812">Transmembrane</keyword>